<proteinExistence type="predicted"/>
<dbReference type="EMBL" id="UINC01033477">
    <property type="protein sequence ID" value="SVB22827.1"/>
    <property type="molecule type" value="Genomic_DNA"/>
</dbReference>
<organism evidence="1">
    <name type="scientific">marine metagenome</name>
    <dbReference type="NCBI Taxonomy" id="408172"/>
    <lineage>
        <taxon>unclassified sequences</taxon>
        <taxon>metagenomes</taxon>
        <taxon>ecological metagenomes</taxon>
    </lineage>
</organism>
<dbReference type="AlphaFoldDB" id="A0A382CBU0"/>
<protein>
    <submittedName>
        <fullName evidence="1">Uncharacterized protein</fullName>
    </submittedName>
</protein>
<name>A0A382CBU0_9ZZZZ</name>
<feature type="non-terminal residue" evidence="1">
    <location>
        <position position="39"/>
    </location>
</feature>
<accession>A0A382CBU0</accession>
<gene>
    <name evidence="1" type="ORF">METZ01_LOCUS175681</name>
</gene>
<evidence type="ECO:0000313" key="1">
    <source>
        <dbReference type="EMBL" id="SVB22827.1"/>
    </source>
</evidence>
<sequence length="39" mass="4997">MGAKGEINWKRRDEYGERIECYARNERGVWKFFRRERRF</sequence>
<reference evidence="1" key="1">
    <citation type="submission" date="2018-05" db="EMBL/GenBank/DDBJ databases">
        <authorList>
            <person name="Lanie J.A."/>
            <person name="Ng W.-L."/>
            <person name="Kazmierczak K.M."/>
            <person name="Andrzejewski T.M."/>
            <person name="Davidsen T.M."/>
            <person name="Wayne K.J."/>
            <person name="Tettelin H."/>
            <person name="Glass J.I."/>
            <person name="Rusch D."/>
            <person name="Podicherti R."/>
            <person name="Tsui H.-C.T."/>
            <person name="Winkler M.E."/>
        </authorList>
    </citation>
    <scope>NUCLEOTIDE SEQUENCE</scope>
</reference>